<dbReference type="Pfam" id="PF01232">
    <property type="entry name" value="Mannitol_dh"/>
    <property type="match status" value="1"/>
</dbReference>
<organism evidence="5 6">
    <name type="scientific">Providencia rettgeri</name>
    <dbReference type="NCBI Taxonomy" id="587"/>
    <lineage>
        <taxon>Bacteria</taxon>
        <taxon>Pseudomonadati</taxon>
        <taxon>Pseudomonadota</taxon>
        <taxon>Gammaproteobacteria</taxon>
        <taxon>Enterobacterales</taxon>
        <taxon>Morganellaceae</taxon>
        <taxon>Providencia</taxon>
    </lineage>
</organism>
<accession>A0A264VT01</accession>
<dbReference type="InterPro" id="IPR013118">
    <property type="entry name" value="Mannitol_DH_C"/>
</dbReference>
<evidence type="ECO:0000313" key="5">
    <source>
        <dbReference type="EMBL" id="OZS74431.1"/>
    </source>
</evidence>
<dbReference type="Gene3D" id="1.10.1040.10">
    <property type="entry name" value="N-(1-d-carboxylethyl)-l-norvaline Dehydrogenase, domain 2"/>
    <property type="match status" value="1"/>
</dbReference>
<dbReference type="EMBL" id="NOWC01000012">
    <property type="protein sequence ID" value="OZS74431.1"/>
    <property type="molecule type" value="Genomic_DNA"/>
</dbReference>
<dbReference type="EC" id="1.1.1.58" evidence="5"/>
<dbReference type="GO" id="GO:0008926">
    <property type="term" value="F:mannitol-1-phosphate 5-dehydrogenase activity"/>
    <property type="evidence" value="ECO:0007669"/>
    <property type="project" value="TreeGrafter"/>
</dbReference>
<sequence length="483" mass="55685">MVMDYLNRQSMANKQYPERILQFGEGNFLRAFIDWMVDQLNEKTDFNSGITLVRPIDSSHPSINQQNGLYTAITRGINEQKQSVSNIRIINSVNREILIYSEYDKFLKCAENPELQWIFSNTTEAGIVYKHDVRLEDTPASSFPAKLTQFLFHRFQHFNGDSSKGLFIIPCELIDYNGDKLQEFVNQHAQDWQLPTDFIAWLNSSNTFCSTLVDRIVTGYPKNEIEKLEKELGYKDDFLVTAEYFYLFVIQGPKILEQKLKLNELPLNIKVVDDIKPYKERKVAILNGAHTAMVPVAYLAGIRTVRDVTTNPIFLSFIKDLIDNEVIPVLSQSPSELMAFASAVIDRFNNPYIEHELLSISLNSLTKFKTRLLPQLISYVKQYNKIPYCISFSLAALIVFYRGKQGEQLIPLNDDDYLLERFKAWNELYDSNVKQLTENVLAMSDLWGLNLNEIPQLQDDVSQKITDILNCGTEAMLRKKYIG</sequence>
<protein>
    <submittedName>
        <fullName evidence="5">Altronate oxidoreductase</fullName>
        <ecNumber evidence="5">1.1.1.58</ecNumber>
    </submittedName>
</protein>
<evidence type="ECO:0000256" key="2">
    <source>
        <dbReference type="ARBA" id="ARBA00023027"/>
    </source>
</evidence>
<proteinExistence type="predicted"/>
<dbReference type="GO" id="GO:0005829">
    <property type="term" value="C:cytosol"/>
    <property type="evidence" value="ECO:0007669"/>
    <property type="project" value="TreeGrafter"/>
</dbReference>
<evidence type="ECO:0000313" key="6">
    <source>
        <dbReference type="Proteomes" id="UP000216001"/>
    </source>
</evidence>
<evidence type="ECO:0000256" key="1">
    <source>
        <dbReference type="ARBA" id="ARBA00023002"/>
    </source>
</evidence>
<dbReference type="STRING" id="587.RB151_028080"/>
<evidence type="ECO:0000259" key="3">
    <source>
        <dbReference type="Pfam" id="PF01232"/>
    </source>
</evidence>
<dbReference type="InterPro" id="IPR008927">
    <property type="entry name" value="6-PGluconate_DH-like_C_sf"/>
</dbReference>
<dbReference type="Pfam" id="PF08125">
    <property type="entry name" value="Mannitol_dh_C"/>
    <property type="match status" value="1"/>
</dbReference>
<comment type="caution">
    <text evidence="5">The sequence shown here is derived from an EMBL/GenBank/DDBJ whole genome shotgun (WGS) entry which is preliminary data.</text>
</comment>
<dbReference type="AlphaFoldDB" id="A0A264VT01"/>
<reference evidence="5 6" key="1">
    <citation type="submission" date="2017-07" db="EMBL/GenBank/DDBJ databases">
        <title>blaIMP-27 on transferable plasmids in Proteus mirabilis and Providencia rettgeri.</title>
        <authorList>
            <person name="Potter R."/>
        </authorList>
    </citation>
    <scope>NUCLEOTIDE SEQUENCE [LARGE SCALE GENOMIC DNA]</scope>
    <source>
        <strain evidence="5 6">PR1</strain>
    </source>
</reference>
<dbReference type="Proteomes" id="UP000216001">
    <property type="component" value="Unassembled WGS sequence"/>
</dbReference>
<dbReference type="InterPro" id="IPR013131">
    <property type="entry name" value="Mannitol_DH_N"/>
</dbReference>
<dbReference type="NCBIfam" id="NF002969">
    <property type="entry name" value="PRK03643.1"/>
    <property type="match status" value="1"/>
</dbReference>
<dbReference type="PANTHER" id="PTHR30524:SF0">
    <property type="entry name" value="ALTRONATE OXIDOREDUCTASE-RELATED"/>
    <property type="match status" value="1"/>
</dbReference>
<dbReference type="GO" id="GO:0019592">
    <property type="term" value="P:mannitol catabolic process"/>
    <property type="evidence" value="ECO:0007669"/>
    <property type="project" value="TreeGrafter"/>
</dbReference>
<dbReference type="InterPro" id="IPR013328">
    <property type="entry name" value="6PGD_dom2"/>
</dbReference>
<dbReference type="Gene3D" id="3.40.50.720">
    <property type="entry name" value="NAD(P)-binding Rossmann-like Domain"/>
    <property type="match status" value="1"/>
</dbReference>
<dbReference type="GO" id="GO:0009026">
    <property type="term" value="F:tagaturonate reductase activity"/>
    <property type="evidence" value="ECO:0007669"/>
    <property type="project" value="UniProtKB-EC"/>
</dbReference>
<dbReference type="SUPFAM" id="SSF48179">
    <property type="entry name" value="6-phosphogluconate dehydrogenase C-terminal domain-like"/>
    <property type="match status" value="1"/>
</dbReference>
<dbReference type="InterPro" id="IPR036291">
    <property type="entry name" value="NAD(P)-bd_dom_sf"/>
</dbReference>
<feature type="domain" description="Mannitol dehydrogenase C-terminal" evidence="4">
    <location>
        <begin position="274"/>
        <end position="468"/>
    </location>
</feature>
<gene>
    <name evidence="5" type="ORF">CHI95_11650</name>
</gene>
<keyword evidence="2" id="KW-0520">NAD</keyword>
<name>A0A264VT01_PRORE</name>
<dbReference type="GO" id="GO:0019698">
    <property type="term" value="P:D-galacturonate catabolic process"/>
    <property type="evidence" value="ECO:0007669"/>
    <property type="project" value="TreeGrafter"/>
</dbReference>
<dbReference type="SUPFAM" id="SSF51735">
    <property type="entry name" value="NAD(P)-binding Rossmann-fold domains"/>
    <property type="match status" value="1"/>
</dbReference>
<keyword evidence="1 5" id="KW-0560">Oxidoreductase</keyword>
<feature type="domain" description="Mannitol dehydrogenase N-terminal" evidence="3">
    <location>
        <begin position="18"/>
        <end position="263"/>
    </location>
</feature>
<dbReference type="PANTHER" id="PTHR30524">
    <property type="entry name" value="MANNITOL-1-PHOSPHATE 5-DEHYDROGENASE"/>
    <property type="match status" value="1"/>
</dbReference>
<evidence type="ECO:0000259" key="4">
    <source>
        <dbReference type="Pfam" id="PF08125"/>
    </source>
</evidence>